<dbReference type="Proteomes" id="UP001501442">
    <property type="component" value="Unassembled WGS sequence"/>
</dbReference>
<protein>
    <recommendedName>
        <fullName evidence="4">DUF1772 domain-containing protein</fullName>
    </recommendedName>
</protein>
<keyword evidence="1" id="KW-0812">Transmembrane</keyword>
<sequence length="84" mass="9093">MVAVAATVVTVVLALHIAFVVFSANPANPIVRTVNDRAEGLAWEFRDMFTPKDERVAVLVNYGIAAVVYLIAGRVGAGLIRRIR</sequence>
<gene>
    <name evidence="2" type="ORF">GCM10023196_074840</name>
</gene>
<keyword evidence="3" id="KW-1185">Reference proteome</keyword>
<keyword evidence="1" id="KW-0472">Membrane</keyword>
<comment type="caution">
    <text evidence="2">The sequence shown here is derived from an EMBL/GenBank/DDBJ whole genome shotgun (WGS) entry which is preliminary data.</text>
</comment>
<organism evidence="2 3">
    <name type="scientific">Actinoallomurus vinaceus</name>
    <dbReference type="NCBI Taxonomy" id="1080074"/>
    <lineage>
        <taxon>Bacteria</taxon>
        <taxon>Bacillati</taxon>
        <taxon>Actinomycetota</taxon>
        <taxon>Actinomycetes</taxon>
        <taxon>Streptosporangiales</taxon>
        <taxon>Thermomonosporaceae</taxon>
        <taxon>Actinoallomurus</taxon>
    </lineage>
</organism>
<evidence type="ECO:0008006" key="4">
    <source>
        <dbReference type="Google" id="ProtNLM"/>
    </source>
</evidence>
<evidence type="ECO:0000313" key="2">
    <source>
        <dbReference type="EMBL" id="GAA4634215.1"/>
    </source>
</evidence>
<evidence type="ECO:0000256" key="1">
    <source>
        <dbReference type="SAM" id="Phobius"/>
    </source>
</evidence>
<accession>A0ABP8ULN2</accession>
<reference evidence="3" key="1">
    <citation type="journal article" date="2019" name="Int. J. Syst. Evol. Microbiol.">
        <title>The Global Catalogue of Microorganisms (GCM) 10K type strain sequencing project: providing services to taxonomists for standard genome sequencing and annotation.</title>
        <authorList>
            <consortium name="The Broad Institute Genomics Platform"/>
            <consortium name="The Broad Institute Genome Sequencing Center for Infectious Disease"/>
            <person name="Wu L."/>
            <person name="Ma J."/>
        </authorList>
    </citation>
    <scope>NUCLEOTIDE SEQUENCE [LARGE SCALE GENOMIC DNA]</scope>
    <source>
        <strain evidence="3">JCM 17939</strain>
    </source>
</reference>
<proteinExistence type="predicted"/>
<feature type="transmembrane region" description="Helical" evidence="1">
    <location>
        <begin position="56"/>
        <end position="80"/>
    </location>
</feature>
<keyword evidence="1" id="KW-1133">Transmembrane helix</keyword>
<name>A0ABP8ULN2_9ACTN</name>
<dbReference type="EMBL" id="BAABHK010000013">
    <property type="protein sequence ID" value="GAA4634215.1"/>
    <property type="molecule type" value="Genomic_DNA"/>
</dbReference>
<evidence type="ECO:0000313" key="3">
    <source>
        <dbReference type="Proteomes" id="UP001501442"/>
    </source>
</evidence>